<dbReference type="OrthoDB" id="219712at2157"/>
<proteinExistence type="predicted"/>
<evidence type="ECO:0000313" key="3">
    <source>
        <dbReference type="EMBL" id="AUG49572.1"/>
    </source>
</evidence>
<dbReference type="Proteomes" id="UP000242917">
    <property type="component" value="Plasmid pNYT2"/>
</dbReference>
<keyword evidence="3" id="KW-0614">Plasmid</keyword>
<dbReference type="EMBL" id="CP019157">
    <property type="protein sequence ID" value="AUG49572.1"/>
    <property type="molecule type" value="Genomic_DNA"/>
</dbReference>
<geneLocation type="plasmid" evidence="3 4">
    <name>pNYT2</name>
</geneLocation>
<reference evidence="3 4" key="1">
    <citation type="submission" date="2017-01" db="EMBL/GenBank/DDBJ databases">
        <title>A Red Light-Sensitive Sensory Rhodopsin I From Haloarcula taiwanensis, A New Haloarchaeon Isolated From Taiwan.</title>
        <authorList>
            <person name="Yang C.-S."/>
            <person name="Han Y.-A."/>
            <person name="Chen P.-C."/>
            <person name="Ng W.V."/>
            <person name="Chen T.-W."/>
        </authorList>
    </citation>
    <scope>NUCLEOTIDE SEQUENCE [LARGE SCALE GENOMIC DNA]</scope>
    <source>
        <strain evidence="3 4">Taiwanensis</strain>
        <plasmid evidence="3 4">pNYT2</plasmid>
    </source>
</reference>
<dbReference type="AlphaFoldDB" id="A0A2H5A4A2"/>
<evidence type="ECO:0000313" key="4">
    <source>
        <dbReference type="Proteomes" id="UP000242917"/>
    </source>
</evidence>
<keyword evidence="4" id="KW-1185">Reference proteome</keyword>
<feature type="coiled-coil region" evidence="1">
    <location>
        <begin position="24"/>
        <end position="58"/>
    </location>
</feature>
<feature type="region of interest" description="Disordered" evidence="2">
    <location>
        <begin position="268"/>
        <end position="321"/>
    </location>
</feature>
<keyword evidence="1" id="KW-0175">Coiled coil</keyword>
<dbReference type="KEGG" id="hta:BVU17_18540"/>
<gene>
    <name evidence="3" type="ORF">BVU17_18540</name>
</gene>
<organism evidence="3 4">
    <name type="scientific">Haloarcula taiwanensis</name>
    <dbReference type="NCBI Taxonomy" id="1932004"/>
    <lineage>
        <taxon>Archaea</taxon>
        <taxon>Methanobacteriati</taxon>
        <taxon>Methanobacteriota</taxon>
        <taxon>Stenosarchaea group</taxon>
        <taxon>Halobacteria</taxon>
        <taxon>Halobacteriales</taxon>
        <taxon>Haloarculaceae</taxon>
        <taxon>Haloarcula</taxon>
    </lineage>
</organism>
<dbReference type="CDD" id="cd14686">
    <property type="entry name" value="bZIP"/>
    <property type="match status" value="1"/>
</dbReference>
<name>A0A2H5A4A2_9EURY</name>
<protein>
    <submittedName>
        <fullName evidence="3">Uncharacterized protein</fullName>
    </submittedName>
</protein>
<sequence length="321" mass="35233">MSVDSSPPTADELPESPNGLRDVVADLIEEVSQLRTENEHLRERVDELETEVAEQESIEYRGDAKQIENLFVGGVPVGNSIASNKTGRKTLNRLVFGNPEPDIEKSDIEPFVEEYGTVKESVTNAQPTAENQGASEKSRGNMLPLHRMMVDLNSGADASLSKSQKRAAALYERFVNKASGETNQNVTPDGQKFTMNTEQAVEVLEDEGLLDGVKPQSYSKTAGRVMRDVQRFTIVDGDGHKDCVDIDKCSDHGLINFRSGKPHTLTVPKRKMKASVHNADTADADVRTDSESENKQKTAEEPTDTMDLDQLNQATAVNADD</sequence>
<evidence type="ECO:0000256" key="1">
    <source>
        <dbReference type="SAM" id="Coils"/>
    </source>
</evidence>
<evidence type="ECO:0000256" key="2">
    <source>
        <dbReference type="SAM" id="MobiDB-lite"/>
    </source>
</evidence>
<accession>A0A2H5A4A2</accession>
<feature type="compositionally biased region" description="Basic and acidic residues" evidence="2">
    <location>
        <begin position="284"/>
        <end position="300"/>
    </location>
</feature>
<feature type="compositionally biased region" description="Polar residues" evidence="2">
    <location>
        <begin position="310"/>
        <end position="321"/>
    </location>
</feature>